<gene>
    <name evidence="1" type="ORF">GCM10009810_38910</name>
</gene>
<proteinExistence type="predicted"/>
<sequence length="603" mass="65157">MTARCSETSLESALRQLSLHAGSNKYRANWLSTYLAAKRAEAAGHGLTIAGVNQSVEDLFALIPEHPKGRINPFIDLSSKVRWLKVKDSGRSTVWNTGTRDQSQTALFNPSSTNNGRGYFGEGLLPDAAEIAVQHLDQDTTEDPLPGRDALAVLVTRNHEWDAEPSRDELHAAARDFLGMTPDEFNTITADVELAVPVLGSPEWSPSLLMASELGPPETTLTERGSQVAQEPDITVEDVEQLPEQFRSFLNHHGIATESDEEMVDLLAAALSSQLIIMAGPSGSGKSLMASALAAFFAPPDRRARLDSSRLLAKREEFFGYFSHLADKTFQVLEPLQLLLDVAVADGTTSPMVAVEEANLSPIEGYLSPLVHGLGGLEAKTLAIPLHNQVGSVKQQSEQEVPRVLELGPYPRFFATINVDADSPAPARKVVSRACVILMEAPSFDTALAAADTLVHPPVEEGTGPAAALIGRPTLAFDRYSETGSDVFQQALKERAVILRSVLGSDVIAHRPLQRSLIYMSWYAELLGVTEPELGNPVVEAAADNALLHFVLPALSAKEFGSALSVFKSEQRSGLLAPRLARLEQVTRAQQFGPPPDFWGALT</sequence>
<reference evidence="1 2" key="1">
    <citation type="journal article" date="2019" name="Int. J. Syst. Evol. Microbiol.">
        <title>The Global Catalogue of Microorganisms (GCM) 10K type strain sequencing project: providing services to taxonomists for standard genome sequencing and annotation.</title>
        <authorList>
            <consortium name="The Broad Institute Genomics Platform"/>
            <consortium name="The Broad Institute Genome Sequencing Center for Infectious Disease"/>
            <person name="Wu L."/>
            <person name="Ma J."/>
        </authorList>
    </citation>
    <scope>NUCLEOTIDE SEQUENCE [LARGE SCALE GENOMIC DNA]</scope>
    <source>
        <strain evidence="1 2">JCM 15591</strain>
    </source>
</reference>
<dbReference type="SUPFAM" id="SSF52540">
    <property type="entry name" value="P-loop containing nucleoside triphosphate hydrolases"/>
    <property type="match status" value="1"/>
</dbReference>
<comment type="caution">
    <text evidence="1">The sequence shown here is derived from an EMBL/GenBank/DDBJ whole genome shotgun (WGS) entry which is preliminary data.</text>
</comment>
<name>A0ABN2L7S6_9MICO</name>
<dbReference type="InterPro" id="IPR027417">
    <property type="entry name" value="P-loop_NTPase"/>
</dbReference>
<protein>
    <recommendedName>
        <fullName evidence="3">AAA+ ATPase domain-containing protein</fullName>
    </recommendedName>
</protein>
<dbReference type="EMBL" id="BAAAPN010000107">
    <property type="protein sequence ID" value="GAA1778169.1"/>
    <property type="molecule type" value="Genomic_DNA"/>
</dbReference>
<evidence type="ECO:0000313" key="2">
    <source>
        <dbReference type="Proteomes" id="UP001501475"/>
    </source>
</evidence>
<keyword evidence="2" id="KW-1185">Reference proteome</keyword>
<evidence type="ECO:0000313" key="1">
    <source>
        <dbReference type="EMBL" id="GAA1778169.1"/>
    </source>
</evidence>
<evidence type="ECO:0008006" key="3">
    <source>
        <dbReference type="Google" id="ProtNLM"/>
    </source>
</evidence>
<dbReference type="Proteomes" id="UP001501475">
    <property type="component" value="Unassembled WGS sequence"/>
</dbReference>
<organism evidence="1 2">
    <name type="scientific">Nostocoides vanveenii</name>
    <dbReference type="NCBI Taxonomy" id="330835"/>
    <lineage>
        <taxon>Bacteria</taxon>
        <taxon>Bacillati</taxon>
        <taxon>Actinomycetota</taxon>
        <taxon>Actinomycetes</taxon>
        <taxon>Micrococcales</taxon>
        <taxon>Intrasporangiaceae</taxon>
        <taxon>Nostocoides</taxon>
    </lineage>
</organism>
<accession>A0ABN2L7S6</accession>